<organism evidence="1 2">
    <name type="scientific">Cirrhinus molitorella</name>
    <name type="common">mud carp</name>
    <dbReference type="NCBI Taxonomy" id="172907"/>
    <lineage>
        <taxon>Eukaryota</taxon>
        <taxon>Metazoa</taxon>
        <taxon>Chordata</taxon>
        <taxon>Craniata</taxon>
        <taxon>Vertebrata</taxon>
        <taxon>Euteleostomi</taxon>
        <taxon>Actinopterygii</taxon>
        <taxon>Neopterygii</taxon>
        <taxon>Teleostei</taxon>
        <taxon>Ostariophysi</taxon>
        <taxon>Cypriniformes</taxon>
        <taxon>Cyprinidae</taxon>
        <taxon>Labeoninae</taxon>
        <taxon>Labeonini</taxon>
        <taxon>Cirrhinus</taxon>
    </lineage>
</organism>
<protein>
    <submittedName>
        <fullName evidence="1">Uncharacterized protein</fullName>
    </submittedName>
</protein>
<sequence>MLSINAIYVFSSVKENRTASRCPSGSYKQITRPVNTWCRDHFGSSDQRFADRRGCVTARQLRRSPLPVFLTAIARRLGGRAHDVVGWPASFIKTLAGKARDVVKVSLRSFPGPTAAVLPSTVFDILKRNFSELTYSTMPMANFYNTLPQANESPMDYWIRLNKSIDVADECLRRRNKCVEDPAAEAVMMFVSHCPDPGFALSFQFKPAEQWTAAENAVTVSDDTAPNIPKQIELSSGQSPCSNGQLNPNASPFIPNASMQQLVGMMDKVLSLCTASLSSNPGRTVRTSDLKSSVIKLKSPCVEEVSMGDGELPLDNESDPQEIFVNSCKLLPPDKTVLYVGSQKIDGASDLFYAPVTVLSCVASPY</sequence>
<keyword evidence="2" id="KW-1185">Reference proteome</keyword>
<comment type="caution">
    <text evidence="1">The sequence shown here is derived from an EMBL/GenBank/DDBJ whole genome shotgun (WGS) entry which is preliminary data.</text>
</comment>
<dbReference type="Proteomes" id="UP001558613">
    <property type="component" value="Unassembled WGS sequence"/>
</dbReference>
<evidence type="ECO:0000313" key="2">
    <source>
        <dbReference type="Proteomes" id="UP001558613"/>
    </source>
</evidence>
<evidence type="ECO:0000313" key="1">
    <source>
        <dbReference type="EMBL" id="KAL1246737.1"/>
    </source>
</evidence>
<accession>A0ABR3L1G0</accession>
<proteinExistence type="predicted"/>
<reference evidence="1 2" key="1">
    <citation type="submission" date="2023-09" db="EMBL/GenBank/DDBJ databases">
        <authorList>
            <person name="Wang M."/>
        </authorList>
    </citation>
    <scope>NUCLEOTIDE SEQUENCE [LARGE SCALE GENOMIC DNA]</scope>
    <source>
        <strain evidence="1">GT-2023</strain>
        <tissue evidence="1">Liver</tissue>
    </source>
</reference>
<gene>
    <name evidence="1" type="ORF">QQF64_034332</name>
</gene>
<name>A0ABR3L1G0_9TELE</name>
<dbReference type="EMBL" id="JAYMGO010000130">
    <property type="protein sequence ID" value="KAL1246737.1"/>
    <property type="molecule type" value="Genomic_DNA"/>
</dbReference>